<keyword evidence="3" id="KW-0507">mRNA processing</keyword>
<sequence>MSRHDDRYGTTRLYVGHMSSRTRSRDLEDIFSRYGRIRHVDMKRDFAFVEFSDPRDADDARYSLNGRDVDGSRIMVEFSRGRSYRISSEIKRSPIYLFLRGCALICTRSPRGGGRGGGLSGGSREYLGRGPPPGSGRCFNCGLDGHWARDCKAGDWKNKCYRCGERGHIERDCQNSPKKVVQSRRGRSYSRSRSPSRHERSPRRHKASSPPSKGRKPSPLPADRSPEVKDSPSPRERAEKLSARSGSPVEDDGGSPIDRSHAEENGHSLSPTPSVVPTPGPRDNATPDDEDGDRDSPRGSRSD</sequence>
<dbReference type="FunFam" id="3.30.70.330:FF:000272">
    <property type="entry name" value="Serine/arginine-rich splicing factor RS2Z32"/>
    <property type="match status" value="1"/>
</dbReference>
<dbReference type="PROSITE" id="PS50158">
    <property type="entry name" value="ZF_CCHC"/>
    <property type="match status" value="2"/>
</dbReference>
<dbReference type="SUPFAM" id="SSF57756">
    <property type="entry name" value="Retrovirus zinc finger-like domains"/>
    <property type="match status" value="1"/>
</dbReference>
<feature type="domain" description="RRM" evidence="15">
    <location>
        <begin position="11"/>
        <end position="81"/>
    </location>
</feature>
<evidence type="ECO:0000256" key="8">
    <source>
        <dbReference type="ARBA" id="ARBA00022833"/>
    </source>
</evidence>
<feature type="compositionally biased region" description="Basic residues" evidence="14">
    <location>
        <begin position="181"/>
        <end position="190"/>
    </location>
</feature>
<dbReference type="InterPro" id="IPR035979">
    <property type="entry name" value="RBD_domain_sf"/>
</dbReference>
<dbReference type="InterPro" id="IPR000504">
    <property type="entry name" value="RRM_dom"/>
</dbReference>
<dbReference type="InterPro" id="IPR036875">
    <property type="entry name" value="Znf_CCHC_sf"/>
</dbReference>
<feature type="compositionally biased region" description="Basic and acidic residues" evidence="14">
    <location>
        <begin position="224"/>
        <end position="242"/>
    </location>
</feature>
<keyword evidence="6" id="KW-0677">Repeat</keyword>
<evidence type="ECO:0000256" key="4">
    <source>
        <dbReference type="ARBA" id="ARBA00022723"/>
    </source>
</evidence>
<evidence type="ECO:0000256" key="6">
    <source>
        <dbReference type="ARBA" id="ARBA00022737"/>
    </source>
</evidence>
<dbReference type="GO" id="GO:0000398">
    <property type="term" value="P:mRNA splicing, via spliceosome"/>
    <property type="evidence" value="ECO:0007669"/>
    <property type="project" value="UniProtKB-ARBA"/>
</dbReference>
<evidence type="ECO:0000256" key="13">
    <source>
        <dbReference type="PROSITE-ProRule" id="PRU00176"/>
    </source>
</evidence>
<comment type="subcellular location">
    <subcellularLocation>
        <location evidence="1">Nucleus</location>
    </subcellularLocation>
</comment>
<dbReference type="PANTHER" id="PTHR23147">
    <property type="entry name" value="SERINE/ARGININE RICH SPLICING FACTOR"/>
    <property type="match status" value="1"/>
</dbReference>
<dbReference type="SMART" id="SM00360">
    <property type="entry name" value="RRM"/>
    <property type="match status" value="1"/>
</dbReference>
<feature type="domain" description="CCHC-type" evidence="16">
    <location>
        <begin position="159"/>
        <end position="175"/>
    </location>
</feature>
<dbReference type="SUPFAM" id="SSF54928">
    <property type="entry name" value="RNA-binding domain, RBD"/>
    <property type="match status" value="1"/>
</dbReference>
<comment type="similarity">
    <text evidence="11">Belongs to the splicing factor SR family. RS2Z subfamily.</text>
</comment>
<comment type="caution">
    <text evidence="17">The sequence shown here is derived from an EMBL/GenBank/DDBJ whole genome shotgun (WGS) entry which is preliminary data.</text>
</comment>
<evidence type="ECO:0000256" key="12">
    <source>
        <dbReference type="PROSITE-ProRule" id="PRU00047"/>
    </source>
</evidence>
<keyword evidence="2" id="KW-0597">Phosphoprotein</keyword>
<dbReference type="Proteomes" id="UP001408789">
    <property type="component" value="Unassembled WGS sequence"/>
</dbReference>
<keyword evidence="9" id="KW-0508">mRNA splicing</keyword>
<evidence type="ECO:0000259" key="15">
    <source>
        <dbReference type="PROSITE" id="PS50102"/>
    </source>
</evidence>
<accession>A0AAP0C5X5</accession>
<evidence type="ECO:0000256" key="7">
    <source>
        <dbReference type="ARBA" id="ARBA00022771"/>
    </source>
</evidence>
<evidence type="ECO:0000256" key="3">
    <source>
        <dbReference type="ARBA" id="ARBA00022664"/>
    </source>
</evidence>
<keyword evidence="7 12" id="KW-0863">Zinc-finger</keyword>
<keyword evidence="13" id="KW-0694">RNA-binding</keyword>
<dbReference type="EMBL" id="JBCNJP010004545">
    <property type="protein sequence ID" value="KAK9049851.1"/>
    <property type="molecule type" value="Genomic_DNA"/>
</dbReference>
<dbReference type="Gene3D" id="4.10.60.10">
    <property type="entry name" value="Zinc finger, CCHC-type"/>
    <property type="match status" value="2"/>
</dbReference>
<keyword evidence="5" id="KW-0747">Spliceosome</keyword>
<gene>
    <name evidence="17" type="ORF">SSX86_031180</name>
</gene>
<evidence type="ECO:0000256" key="1">
    <source>
        <dbReference type="ARBA" id="ARBA00004123"/>
    </source>
</evidence>
<keyword evidence="10" id="KW-0539">Nucleus</keyword>
<dbReference type="InterPro" id="IPR001878">
    <property type="entry name" value="Znf_CCHC"/>
</dbReference>
<dbReference type="AlphaFoldDB" id="A0AAP0C5X5"/>
<dbReference type="GO" id="GO:0003729">
    <property type="term" value="F:mRNA binding"/>
    <property type="evidence" value="ECO:0007669"/>
    <property type="project" value="UniProtKB-ARBA"/>
</dbReference>
<keyword evidence="8" id="KW-0862">Zinc</keyword>
<feature type="region of interest" description="Disordered" evidence="14">
    <location>
        <begin position="173"/>
        <end position="303"/>
    </location>
</feature>
<reference evidence="17 18" key="1">
    <citation type="submission" date="2024-04" db="EMBL/GenBank/DDBJ databases">
        <title>The reference genome of an endangered Asteraceae, Deinandra increscens subsp. villosa, native to the Central Coast of California.</title>
        <authorList>
            <person name="Guilliams M."/>
            <person name="Hasenstab-Lehman K."/>
            <person name="Meyer R."/>
            <person name="Mcevoy S."/>
        </authorList>
    </citation>
    <scope>NUCLEOTIDE SEQUENCE [LARGE SCALE GENOMIC DNA]</scope>
    <source>
        <tissue evidence="17">Leaf</tissue>
    </source>
</reference>
<name>A0AAP0C5X5_9ASTR</name>
<dbReference type="InterPro" id="IPR050907">
    <property type="entry name" value="SRSF"/>
</dbReference>
<organism evidence="17 18">
    <name type="scientific">Deinandra increscens subsp. villosa</name>
    <dbReference type="NCBI Taxonomy" id="3103831"/>
    <lineage>
        <taxon>Eukaryota</taxon>
        <taxon>Viridiplantae</taxon>
        <taxon>Streptophyta</taxon>
        <taxon>Embryophyta</taxon>
        <taxon>Tracheophyta</taxon>
        <taxon>Spermatophyta</taxon>
        <taxon>Magnoliopsida</taxon>
        <taxon>eudicotyledons</taxon>
        <taxon>Gunneridae</taxon>
        <taxon>Pentapetalae</taxon>
        <taxon>asterids</taxon>
        <taxon>campanulids</taxon>
        <taxon>Asterales</taxon>
        <taxon>Asteraceae</taxon>
        <taxon>Asteroideae</taxon>
        <taxon>Heliantheae alliance</taxon>
        <taxon>Madieae</taxon>
        <taxon>Madiinae</taxon>
        <taxon>Deinandra</taxon>
    </lineage>
</organism>
<evidence type="ECO:0000259" key="16">
    <source>
        <dbReference type="PROSITE" id="PS50158"/>
    </source>
</evidence>
<keyword evidence="18" id="KW-1185">Reference proteome</keyword>
<evidence type="ECO:0000313" key="18">
    <source>
        <dbReference type="Proteomes" id="UP001408789"/>
    </source>
</evidence>
<dbReference type="Pfam" id="PF00076">
    <property type="entry name" value="RRM_1"/>
    <property type="match status" value="1"/>
</dbReference>
<evidence type="ECO:0000256" key="2">
    <source>
        <dbReference type="ARBA" id="ARBA00022553"/>
    </source>
</evidence>
<feature type="compositionally biased region" description="Basic and acidic residues" evidence="14">
    <location>
        <begin position="294"/>
        <end position="303"/>
    </location>
</feature>
<dbReference type="InterPro" id="IPR012677">
    <property type="entry name" value="Nucleotide-bd_a/b_plait_sf"/>
</dbReference>
<protein>
    <submittedName>
        <fullName evidence="17">Uncharacterized protein</fullName>
    </submittedName>
</protein>
<dbReference type="GO" id="GO:0008270">
    <property type="term" value="F:zinc ion binding"/>
    <property type="evidence" value="ECO:0007669"/>
    <property type="project" value="UniProtKB-KW"/>
</dbReference>
<dbReference type="Gene3D" id="3.30.70.330">
    <property type="match status" value="1"/>
</dbReference>
<evidence type="ECO:0000256" key="14">
    <source>
        <dbReference type="SAM" id="MobiDB-lite"/>
    </source>
</evidence>
<dbReference type="Pfam" id="PF00098">
    <property type="entry name" value="zf-CCHC"/>
    <property type="match status" value="2"/>
</dbReference>
<dbReference type="GO" id="GO:0005681">
    <property type="term" value="C:spliceosomal complex"/>
    <property type="evidence" value="ECO:0007669"/>
    <property type="project" value="UniProtKB-KW"/>
</dbReference>
<dbReference type="PROSITE" id="PS50102">
    <property type="entry name" value="RRM"/>
    <property type="match status" value="1"/>
</dbReference>
<dbReference type="SMART" id="SM00343">
    <property type="entry name" value="ZnF_C2HC"/>
    <property type="match status" value="2"/>
</dbReference>
<proteinExistence type="inferred from homology"/>
<evidence type="ECO:0000256" key="10">
    <source>
        <dbReference type="ARBA" id="ARBA00023242"/>
    </source>
</evidence>
<evidence type="ECO:0000313" key="17">
    <source>
        <dbReference type="EMBL" id="KAK9049851.1"/>
    </source>
</evidence>
<evidence type="ECO:0000256" key="5">
    <source>
        <dbReference type="ARBA" id="ARBA00022728"/>
    </source>
</evidence>
<evidence type="ECO:0000256" key="11">
    <source>
        <dbReference type="ARBA" id="ARBA00061281"/>
    </source>
</evidence>
<feature type="domain" description="CCHC-type" evidence="16">
    <location>
        <begin position="137"/>
        <end position="152"/>
    </location>
</feature>
<evidence type="ECO:0000256" key="9">
    <source>
        <dbReference type="ARBA" id="ARBA00023187"/>
    </source>
</evidence>
<keyword evidence="4" id="KW-0479">Metal-binding</keyword>
<dbReference type="FunFam" id="4.10.60.10:FF:000003">
    <property type="entry name" value="serine/arginine-rich splicing factor RS2Z32-like isoform X1"/>
    <property type="match status" value="1"/>
</dbReference>